<dbReference type="EMBL" id="BAABUJ010000057">
    <property type="protein sequence ID" value="GAA5806135.1"/>
    <property type="molecule type" value="Genomic_DNA"/>
</dbReference>
<comment type="caution">
    <text evidence="2">The sequence shown here is derived from an EMBL/GenBank/DDBJ whole genome shotgun (WGS) entry which is preliminary data.</text>
</comment>
<sequence>MQTSMAHNRHLIIFTLLLAFLFTLFYIFRSTDQTPSFENGDSTKVALKKTICDKVDIGWLAGDRHYWDGWSDKAMFIKPDGTFTQGNVYINQDEEACIVVLLGPIPAKKEDVTHTGPRDSIVMFANGSNSTKFTIQLQQDPHHSNAYFTAIKFRHADTYHLNAINEYRSYFWESPVSHSYHPNPFESQNKLIVRPINTSIRAGLNQTLEICDLKNSTTELKGAWLNKQVYGSRNSLQLFKAYENSEKMYTVNNKVFIADTCTLKYKSNGKGEQCLGKSNVHVFGDNNIRRNLKALRSRNNWCNVDQIRKIKNKKEREEKMTCACNDDAEDTTEYPWVNNPYQPLQLTNSWDVDSSVYFYSIQQTVVNNESEINQSIKEFSSNHTIPHADIVVIGLGNADIEAIQVSPNQFATSFHQFLKHLRKNIYHKQKIIVKTPQYFCCGKIDATSWNTGRSLAFTIGVRNVVQSLNDENILLWDVHSLGTDETTCLSDSGSSYSKRNVINVENLLLWNLICEN</sequence>
<evidence type="ECO:0000256" key="1">
    <source>
        <dbReference type="SAM" id="Phobius"/>
    </source>
</evidence>
<dbReference type="Gene3D" id="3.40.50.1110">
    <property type="entry name" value="SGNH hydrolase"/>
    <property type="match status" value="1"/>
</dbReference>
<keyword evidence="1" id="KW-0472">Membrane</keyword>
<accession>A0ABP9YHH8</accession>
<dbReference type="InterPro" id="IPR036514">
    <property type="entry name" value="SGNH_hydro_sf"/>
</dbReference>
<dbReference type="Proteomes" id="UP001476247">
    <property type="component" value="Unassembled WGS sequence"/>
</dbReference>
<proteinExistence type="predicted"/>
<evidence type="ECO:0000313" key="2">
    <source>
        <dbReference type="EMBL" id="GAA5806135.1"/>
    </source>
</evidence>
<gene>
    <name evidence="2" type="ORF">HPULCUR_011664</name>
</gene>
<reference evidence="2 3" key="1">
    <citation type="submission" date="2024-04" db="EMBL/GenBank/DDBJ databases">
        <title>genome sequences of Mucor flavus KT1a and Helicostylum pulchrum KT1b strains isolation_sourced from the surface of a dry-aged beef.</title>
        <authorList>
            <person name="Toyotome T."/>
            <person name="Hosono M."/>
            <person name="Torimaru M."/>
            <person name="Fukuda K."/>
            <person name="Mikami N."/>
        </authorList>
    </citation>
    <scope>NUCLEOTIDE SEQUENCE [LARGE SCALE GENOMIC DNA]</scope>
    <source>
        <strain evidence="2 3">KT1b</strain>
    </source>
</reference>
<protein>
    <submittedName>
        <fullName evidence="2">Uncharacterized protein</fullName>
    </submittedName>
</protein>
<keyword evidence="1" id="KW-1133">Transmembrane helix</keyword>
<keyword evidence="3" id="KW-1185">Reference proteome</keyword>
<evidence type="ECO:0000313" key="3">
    <source>
        <dbReference type="Proteomes" id="UP001476247"/>
    </source>
</evidence>
<organism evidence="2 3">
    <name type="scientific">Helicostylum pulchrum</name>
    <dbReference type="NCBI Taxonomy" id="562976"/>
    <lineage>
        <taxon>Eukaryota</taxon>
        <taxon>Fungi</taxon>
        <taxon>Fungi incertae sedis</taxon>
        <taxon>Mucoromycota</taxon>
        <taxon>Mucoromycotina</taxon>
        <taxon>Mucoromycetes</taxon>
        <taxon>Mucorales</taxon>
        <taxon>Mucorineae</taxon>
        <taxon>Mucoraceae</taxon>
        <taxon>Helicostylum</taxon>
    </lineage>
</organism>
<feature type="transmembrane region" description="Helical" evidence="1">
    <location>
        <begin position="12"/>
        <end position="28"/>
    </location>
</feature>
<keyword evidence="1" id="KW-0812">Transmembrane</keyword>
<name>A0ABP9YHH8_9FUNG</name>